<accession>A0AAP0E5U3</accession>
<protein>
    <recommendedName>
        <fullName evidence="3">C3H1-type domain-containing protein</fullName>
    </recommendedName>
</protein>
<comment type="caution">
    <text evidence="1">The sequence shown here is derived from an EMBL/GenBank/DDBJ whole genome shotgun (WGS) entry which is preliminary data.</text>
</comment>
<evidence type="ECO:0000313" key="1">
    <source>
        <dbReference type="EMBL" id="KAK9087161.1"/>
    </source>
</evidence>
<sequence length="457" mass="50718">MKVVEYVGVGAARISSKINGSEVKETHMRDDKDLGVCALWISRQIKNLVCSSLLICVSRGRFDVSPTHGLFYGLTFLRDGPITSTNSSGASPDGSCFLTSSDDNAFRLFGLPSNADEIKEDACSSSVDDDSYAANLMAFDSHRNEKEVRVALERTQTSLAEALERTEQGLNRANQKIMLIISPPEWLDGSLAGDFGVCKFGAACKFYHPRDKQIATQISLNMLGFPMRRPVQAKFNNAIAMLNIWLILSVALSVDDWFFDRVGVSAIDCPYPCDNTCHNLVFKGLNGLETELRNFGSDPFLISNGSETEIMHSVSDPLLIRDGSKTEWKNFVFDPSLISNKSETDIMHSISDPLLVRDGSETECINSVSDPFLISNGSETKCNYNCTILKKFHFSSVSVPFLISVSNPSLIRNGITFPFLIESASKILETEFIPSLFRCKSQLETEFMQIRDGNFRF</sequence>
<keyword evidence="2" id="KW-1185">Reference proteome</keyword>
<dbReference type="AlphaFoldDB" id="A0AAP0E5U3"/>
<dbReference type="Proteomes" id="UP001420932">
    <property type="component" value="Unassembled WGS sequence"/>
</dbReference>
<evidence type="ECO:0008006" key="3">
    <source>
        <dbReference type="Google" id="ProtNLM"/>
    </source>
</evidence>
<organism evidence="1 2">
    <name type="scientific">Stephania yunnanensis</name>
    <dbReference type="NCBI Taxonomy" id="152371"/>
    <lineage>
        <taxon>Eukaryota</taxon>
        <taxon>Viridiplantae</taxon>
        <taxon>Streptophyta</taxon>
        <taxon>Embryophyta</taxon>
        <taxon>Tracheophyta</taxon>
        <taxon>Spermatophyta</taxon>
        <taxon>Magnoliopsida</taxon>
        <taxon>Ranunculales</taxon>
        <taxon>Menispermaceae</taxon>
        <taxon>Menispermoideae</taxon>
        <taxon>Cissampelideae</taxon>
        <taxon>Stephania</taxon>
    </lineage>
</organism>
<evidence type="ECO:0000313" key="2">
    <source>
        <dbReference type="Proteomes" id="UP001420932"/>
    </source>
</evidence>
<gene>
    <name evidence="1" type="ORF">Syun_029555</name>
</gene>
<proteinExistence type="predicted"/>
<dbReference type="EMBL" id="JBBNAF010000013">
    <property type="protein sequence ID" value="KAK9087161.1"/>
    <property type="molecule type" value="Genomic_DNA"/>
</dbReference>
<reference evidence="1 2" key="1">
    <citation type="submission" date="2024-01" db="EMBL/GenBank/DDBJ databases">
        <title>Genome assemblies of Stephania.</title>
        <authorList>
            <person name="Yang L."/>
        </authorList>
    </citation>
    <scope>NUCLEOTIDE SEQUENCE [LARGE SCALE GENOMIC DNA]</scope>
    <source>
        <strain evidence="1">YNDBR</strain>
        <tissue evidence="1">Leaf</tissue>
    </source>
</reference>
<name>A0AAP0E5U3_9MAGN</name>